<dbReference type="EC" id="2.1.1.171" evidence="3"/>
<dbReference type="PIRSF" id="PIRSF004553">
    <property type="entry name" value="CHP00095"/>
    <property type="match status" value="1"/>
</dbReference>
<dbReference type="GO" id="GO:0052913">
    <property type="term" value="F:16S rRNA (guanine(966)-N(2))-methyltransferase activity"/>
    <property type="evidence" value="ECO:0007669"/>
    <property type="project" value="UniProtKB-EC"/>
</dbReference>
<accession>A0A8A7KFA9</accession>
<reference evidence="3" key="1">
    <citation type="submission" date="2019-12" db="EMBL/GenBank/DDBJ databases">
        <authorList>
            <person name="zhang j."/>
            <person name="sun C.M."/>
        </authorList>
    </citation>
    <scope>NUCLEOTIDE SEQUENCE</scope>
    <source>
        <strain evidence="3">NS-1</strain>
    </source>
</reference>
<dbReference type="InterPro" id="IPR002052">
    <property type="entry name" value="DNA_methylase_N6_adenine_CS"/>
</dbReference>
<evidence type="ECO:0000256" key="1">
    <source>
        <dbReference type="ARBA" id="ARBA00022603"/>
    </source>
</evidence>
<dbReference type="NCBIfam" id="TIGR00095">
    <property type="entry name" value="16S rRNA (guanine(966)-N(2))-methyltransferase RsmD"/>
    <property type="match status" value="1"/>
</dbReference>
<dbReference type="SUPFAM" id="SSF53335">
    <property type="entry name" value="S-adenosyl-L-methionine-dependent methyltransferases"/>
    <property type="match status" value="1"/>
</dbReference>
<dbReference type="EMBL" id="CP046640">
    <property type="protein sequence ID" value="QTL98169.1"/>
    <property type="molecule type" value="Genomic_DNA"/>
</dbReference>
<gene>
    <name evidence="3" type="primary">rsmD</name>
    <name evidence="3" type="ORF">GM661_09350</name>
</gene>
<organism evidence="3 4">
    <name type="scientific">Iocasia fonsfrigidae</name>
    <dbReference type="NCBI Taxonomy" id="2682810"/>
    <lineage>
        <taxon>Bacteria</taxon>
        <taxon>Bacillati</taxon>
        <taxon>Bacillota</taxon>
        <taxon>Clostridia</taxon>
        <taxon>Halanaerobiales</taxon>
        <taxon>Halanaerobiaceae</taxon>
        <taxon>Iocasia</taxon>
    </lineage>
</organism>
<dbReference type="GO" id="GO:0003676">
    <property type="term" value="F:nucleic acid binding"/>
    <property type="evidence" value="ECO:0007669"/>
    <property type="project" value="InterPro"/>
</dbReference>
<dbReference type="PANTHER" id="PTHR43542">
    <property type="entry name" value="METHYLTRANSFERASE"/>
    <property type="match status" value="1"/>
</dbReference>
<keyword evidence="1 3" id="KW-0489">Methyltransferase</keyword>
<dbReference type="InterPro" id="IPR029063">
    <property type="entry name" value="SAM-dependent_MTases_sf"/>
</dbReference>
<dbReference type="Pfam" id="PF03602">
    <property type="entry name" value="Cons_hypoth95"/>
    <property type="match status" value="1"/>
</dbReference>
<proteinExistence type="predicted"/>
<dbReference type="Proteomes" id="UP000665020">
    <property type="component" value="Chromosome"/>
</dbReference>
<keyword evidence="2 3" id="KW-0808">Transferase</keyword>
<evidence type="ECO:0000256" key="2">
    <source>
        <dbReference type="ARBA" id="ARBA00022679"/>
    </source>
</evidence>
<dbReference type="KEGG" id="ifn:GM661_09350"/>
<evidence type="ECO:0000313" key="4">
    <source>
        <dbReference type="Proteomes" id="UP000665020"/>
    </source>
</evidence>
<sequence>MRIIAGIAGGRKLKSIKGTPTRPTLDRVKESLFSIINFYIPAARVLDLFAGFGSLGLESLSRGAKELLLVEKNKRNIQVIKDNIERCNFSDKAVVLREDVFIFLQNISSNFDLILMDPPYGKNYAARALELIIKNRVIAQDGIVVVEHGVEEEMKEYQSLEFIKSKSYGDTGITIYSAKG</sequence>
<name>A0A8A7KFA9_9FIRM</name>
<dbReference type="InterPro" id="IPR004398">
    <property type="entry name" value="RNA_MeTrfase_RsmD"/>
</dbReference>
<dbReference type="AlphaFoldDB" id="A0A8A7KFA9"/>
<dbReference type="PANTHER" id="PTHR43542:SF1">
    <property type="entry name" value="METHYLTRANSFERASE"/>
    <property type="match status" value="1"/>
</dbReference>
<protein>
    <submittedName>
        <fullName evidence="3">16S rRNA (Guanine(966)-N(2))-methyltransferase RsmD</fullName>
        <ecNumber evidence="3">2.1.1.171</ecNumber>
    </submittedName>
</protein>
<dbReference type="Gene3D" id="3.40.50.150">
    <property type="entry name" value="Vaccinia Virus protein VP39"/>
    <property type="match status" value="1"/>
</dbReference>
<dbReference type="PROSITE" id="PS00092">
    <property type="entry name" value="N6_MTASE"/>
    <property type="match status" value="1"/>
</dbReference>
<dbReference type="CDD" id="cd02440">
    <property type="entry name" value="AdoMet_MTases"/>
    <property type="match status" value="1"/>
</dbReference>
<evidence type="ECO:0000313" key="3">
    <source>
        <dbReference type="EMBL" id="QTL98169.1"/>
    </source>
</evidence>
<keyword evidence="4" id="KW-1185">Reference proteome</keyword>